<evidence type="ECO:0000313" key="8">
    <source>
        <dbReference type="EMBL" id="KAJ8320710.1"/>
    </source>
</evidence>
<gene>
    <name evidence="8" type="ORF">KUTeg_002297</name>
</gene>
<reference evidence="8 9" key="1">
    <citation type="submission" date="2022-12" db="EMBL/GenBank/DDBJ databases">
        <title>Chromosome-level genome of Tegillarca granosa.</title>
        <authorList>
            <person name="Kim J."/>
        </authorList>
    </citation>
    <scope>NUCLEOTIDE SEQUENCE [LARGE SCALE GENOMIC DNA]</scope>
    <source>
        <strain evidence="8">Teg-2019</strain>
        <tissue evidence="8">Adductor muscle</tissue>
    </source>
</reference>
<evidence type="ECO:0000256" key="7">
    <source>
        <dbReference type="SAM" id="Phobius"/>
    </source>
</evidence>
<sequence length="142" mass="16502">MYYFTASSPTDFWDRFKAGSACYFSSEASCRNLAGKAWLFFFGYCFGNLFQFLLIQYAEGAVYAVVVQALISPTATIFWTLFKYNEVKDHFYWGPLFNTTTFFTLAGLCLMVPGVIMYNYFSNREAKEKSRVELEFLNKSFF</sequence>
<feature type="transmembrane region" description="Helical" evidence="7">
    <location>
        <begin position="37"/>
        <end position="55"/>
    </location>
</feature>
<protein>
    <submittedName>
        <fullName evidence="8">Uncharacterized protein</fullName>
    </submittedName>
</protein>
<evidence type="ECO:0000256" key="6">
    <source>
        <dbReference type="ARBA" id="ARBA00023136"/>
    </source>
</evidence>
<evidence type="ECO:0000256" key="5">
    <source>
        <dbReference type="ARBA" id="ARBA00022989"/>
    </source>
</evidence>
<dbReference type="InterPro" id="IPR013936">
    <property type="entry name" value="CRT-like"/>
</dbReference>
<evidence type="ECO:0000256" key="3">
    <source>
        <dbReference type="ARBA" id="ARBA00022448"/>
    </source>
</evidence>
<keyword evidence="3" id="KW-0813">Transport</keyword>
<dbReference type="EMBL" id="JARBDR010000141">
    <property type="protein sequence ID" value="KAJ8320710.1"/>
    <property type="molecule type" value="Genomic_DNA"/>
</dbReference>
<evidence type="ECO:0000256" key="1">
    <source>
        <dbReference type="ARBA" id="ARBA00004141"/>
    </source>
</evidence>
<keyword evidence="5 7" id="KW-1133">Transmembrane helix</keyword>
<evidence type="ECO:0000256" key="2">
    <source>
        <dbReference type="ARBA" id="ARBA00006690"/>
    </source>
</evidence>
<dbReference type="PANTHER" id="PTHR31326:SF1">
    <property type="entry name" value="PROTEIN CLT2, CHLOROPLASTIC"/>
    <property type="match status" value="1"/>
</dbReference>
<accession>A0ABQ9FWP5</accession>
<comment type="subcellular location">
    <subcellularLocation>
        <location evidence="1">Membrane</location>
        <topology evidence="1">Multi-pass membrane protein</topology>
    </subcellularLocation>
</comment>
<evidence type="ECO:0000313" key="9">
    <source>
        <dbReference type="Proteomes" id="UP001217089"/>
    </source>
</evidence>
<comment type="similarity">
    <text evidence="2">Belongs to the CRT-like transporter family.</text>
</comment>
<proteinExistence type="inferred from homology"/>
<name>A0ABQ9FWP5_TEGGR</name>
<dbReference type="PANTHER" id="PTHR31326">
    <property type="entry name" value="PROTEIN CLT2, CHLOROPLASTIC"/>
    <property type="match status" value="1"/>
</dbReference>
<evidence type="ECO:0000256" key="4">
    <source>
        <dbReference type="ARBA" id="ARBA00022692"/>
    </source>
</evidence>
<organism evidence="8 9">
    <name type="scientific">Tegillarca granosa</name>
    <name type="common">Malaysian cockle</name>
    <name type="synonym">Anadara granosa</name>
    <dbReference type="NCBI Taxonomy" id="220873"/>
    <lineage>
        <taxon>Eukaryota</taxon>
        <taxon>Metazoa</taxon>
        <taxon>Spiralia</taxon>
        <taxon>Lophotrochozoa</taxon>
        <taxon>Mollusca</taxon>
        <taxon>Bivalvia</taxon>
        <taxon>Autobranchia</taxon>
        <taxon>Pteriomorphia</taxon>
        <taxon>Arcoida</taxon>
        <taxon>Arcoidea</taxon>
        <taxon>Arcidae</taxon>
        <taxon>Tegillarca</taxon>
    </lineage>
</organism>
<keyword evidence="4 7" id="KW-0812">Transmembrane</keyword>
<dbReference type="Proteomes" id="UP001217089">
    <property type="component" value="Unassembled WGS sequence"/>
</dbReference>
<keyword evidence="9" id="KW-1185">Reference proteome</keyword>
<comment type="caution">
    <text evidence="8">The sequence shown here is derived from an EMBL/GenBank/DDBJ whole genome shotgun (WGS) entry which is preliminary data.</text>
</comment>
<feature type="transmembrane region" description="Helical" evidence="7">
    <location>
        <begin position="62"/>
        <end position="82"/>
    </location>
</feature>
<keyword evidence="6 7" id="KW-0472">Membrane</keyword>
<feature type="transmembrane region" description="Helical" evidence="7">
    <location>
        <begin position="102"/>
        <end position="121"/>
    </location>
</feature>